<sequence>MSFFDNQQAPSKEQVESAKVQVARMLQELDRYNPDNLPFLENYVDLQCRANFYDLEANLAVLKLYQFNPPAVKLQIVAQILLKALTNLPHSDFVLCKCLIDISHHTDRTIDTIMKLHSDLETCELQRVWFSLSSDLREAAAVVGFEDAIRNYIGIVVNMTYQRIDKRMLCEFLNVKDKDLKTWMDRFGWKAQGVNDIFIQNHEESIKTKSILEHITFETVEDIMINCR</sequence>
<comment type="caution">
    <text evidence="7">The sequence shown here is derived from an EMBL/GenBank/DDBJ whole genome shotgun (WGS) entry which is preliminary data.</text>
</comment>
<evidence type="ECO:0000256" key="5">
    <source>
        <dbReference type="HAMAP-Rule" id="MF_03010"/>
    </source>
</evidence>
<dbReference type="InterPro" id="IPR033464">
    <property type="entry name" value="CSN8_PSD8_EIF3K"/>
</dbReference>
<dbReference type="OrthoDB" id="337745at2759"/>
<dbReference type="PANTHER" id="PTHR13022:SF0">
    <property type="entry name" value="EUKARYOTIC TRANSLATION INITIATION FACTOR 3 SUBUNIT K"/>
    <property type="match status" value="1"/>
</dbReference>
<dbReference type="InterPro" id="IPR016020">
    <property type="entry name" value="Transl_init_fac_sub12_N_euk"/>
</dbReference>
<keyword evidence="2 5" id="KW-0396">Initiation factor</keyword>
<dbReference type="InterPro" id="IPR009374">
    <property type="entry name" value="eIF3k"/>
</dbReference>
<comment type="subunit">
    <text evidence="5">Component of the eukaryotic translation initiation factor 3 (eIF-3) complex.</text>
</comment>
<dbReference type="GO" id="GO:0003743">
    <property type="term" value="F:translation initiation factor activity"/>
    <property type="evidence" value="ECO:0007669"/>
    <property type="project" value="UniProtKB-UniRule"/>
</dbReference>
<comment type="similarity">
    <text evidence="5">Belongs to the eIF-3 subunit K family.</text>
</comment>
<dbReference type="FunCoup" id="A0A1V9XYW0">
    <property type="interactions" value="1576"/>
</dbReference>
<evidence type="ECO:0000256" key="3">
    <source>
        <dbReference type="ARBA" id="ARBA00022917"/>
    </source>
</evidence>
<dbReference type="GO" id="GO:0003723">
    <property type="term" value="F:RNA binding"/>
    <property type="evidence" value="ECO:0007669"/>
    <property type="project" value="UniProtKB-UniRule"/>
</dbReference>
<keyword evidence="1 5" id="KW-0963">Cytoplasm</keyword>
<evidence type="ECO:0000256" key="4">
    <source>
        <dbReference type="ARBA" id="ARBA00057041"/>
    </source>
</evidence>
<feature type="domain" description="PCI" evidence="6">
    <location>
        <begin position="53"/>
        <end position="213"/>
    </location>
</feature>
<dbReference type="STRING" id="418985.A0A1V9XYW0"/>
<dbReference type="PROSITE" id="PS50250">
    <property type="entry name" value="PCI"/>
    <property type="match status" value="1"/>
</dbReference>
<gene>
    <name evidence="7" type="ORF">BIW11_06332</name>
</gene>
<name>A0A1V9XYW0_9ACAR</name>
<dbReference type="EMBL" id="MNPL01002098">
    <property type="protein sequence ID" value="OQR78548.1"/>
    <property type="molecule type" value="Genomic_DNA"/>
</dbReference>
<organism evidence="7 8">
    <name type="scientific">Tropilaelaps mercedesae</name>
    <dbReference type="NCBI Taxonomy" id="418985"/>
    <lineage>
        <taxon>Eukaryota</taxon>
        <taxon>Metazoa</taxon>
        <taxon>Ecdysozoa</taxon>
        <taxon>Arthropoda</taxon>
        <taxon>Chelicerata</taxon>
        <taxon>Arachnida</taxon>
        <taxon>Acari</taxon>
        <taxon>Parasitiformes</taxon>
        <taxon>Mesostigmata</taxon>
        <taxon>Gamasina</taxon>
        <taxon>Dermanyssoidea</taxon>
        <taxon>Laelapidae</taxon>
        <taxon>Tropilaelaps</taxon>
    </lineage>
</organism>
<dbReference type="PANTHER" id="PTHR13022">
    <property type="entry name" value="EUKARYOTIC TRANSLATION INITIATION FACTOR 3 SUBUNIT 11"/>
    <property type="match status" value="1"/>
</dbReference>
<dbReference type="SUPFAM" id="SSF46785">
    <property type="entry name" value="Winged helix' DNA-binding domain"/>
    <property type="match status" value="1"/>
</dbReference>
<dbReference type="InterPro" id="IPR000717">
    <property type="entry name" value="PCI_dom"/>
</dbReference>
<dbReference type="AlphaFoldDB" id="A0A1V9XYW0"/>
<evidence type="ECO:0000313" key="7">
    <source>
        <dbReference type="EMBL" id="OQR78548.1"/>
    </source>
</evidence>
<evidence type="ECO:0000313" key="8">
    <source>
        <dbReference type="Proteomes" id="UP000192247"/>
    </source>
</evidence>
<dbReference type="FunFam" id="1.25.40.250:FF:000001">
    <property type="entry name" value="Eukaryotic translation initiation factor 3 subunit K"/>
    <property type="match status" value="1"/>
</dbReference>
<evidence type="ECO:0000256" key="2">
    <source>
        <dbReference type="ARBA" id="ARBA00022540"/>
    </source>
</evidence>
<dbReference type="HAMAP" id="MF_03010">
    <property type="entry name" value="eIF3k"/>
    <property type="match status" value="1"/>
</dbReference>
<dbReference type="GO" id="GO:0006446">
    <property type="term" value="P:regulation of translational initiation"/>
    <property type="evidence" value="ECO:0007669"/>
    <property type="project" value="InterPro"/>
</dbReference>
<keyword evidence="3 5" id="KW-0648">Protein biosynthesis</keyword>
<dbReference type="Proteomes" id="UP000192247">
    <property type="component" value="Unassembled WGS sequence"/>
</dbReference>
<dbReference type="GO" id="GO:0005852">
    <property type="term" value="C:eukaryotic translation initiation factor 3 complex"/>
    <property type="evidence" value="ECO:0007669"/>
    <property type="project" value="UniProtKB-UniRule"/>
</dbReference>
<proteinExistence type="inferred from homology"/>
<evidence type="ECO:0000259" key="6">
    <source>
        <dbReference type="PROSITE" id="PS50250"/>
    </source>
</evidence>
<comment type="function">
    <text evidence="4">Component of the eukaryotic translation initiation factor 3 (eIF-3) complex, which is required for several steps in the initiation of protein synthesis. The eIF-3 complex associates with the 40S ribosome and facilitates the recruitment of eIF-1, eIF-1A, eIF-2:GTP:methionyl-tRNAi and eIF-5 to form the 43S pre-initiation complex (43S PIC). The eIF-3 complex stimulates mRNA recruitment to the 43S PIC and scanning of the mRNA for AUG recognition. The eIF-3 complex is also required for disassembly and recycling of post-termination ribosomal complexes and subsequently prevents premature joining of the 40S and 60S ribosomal subunits prior to initiation. The eIF-3 complex specifically targets and initiates translation of a subset of mRNAs involved in cell proliferation, including cell cycling, differentiation and apoptosis, and uses different modes of RNA stem-loop binding to exert either translational activation or repression.</text>
</comment>
<dbReference type="InParanoid" id="A0A1V9XYW0"/>
<dbReference type="GO" id="GO:0016282">
    <property type="term" value="C:eukaryotic 43S preinitiation complex"/>
    <property type="evidence" value="ECO:0007669"/>
    <property type="project" value="UniProtKB-UniRule"/>
</dbReference>
<dbReference type="Pfam" id="PF10075">
    <property type="entry name" value="CSN8_PSD8_EIF3K"/>
    <property type="match status" value="1"/>
</dbReference>
<dbReference type="SUPFAM" id="SSF48371">
    <property type="entry name" value="ARM repeat"/>
    <property type="match status" value="1"/>
</dbReference>
<reference evidence="7 8" key="1">
    <citation type="journal article" date="2017" name="Gigascience">
        <title>Draft genome of the honey bee ectoparasitic mite, Tropilaelaps mercedesae, is shaped by the parasitic life history.</title>
        <authorList>
            <person name="Dong X."/>
            <person name="Armstrong S.D."/>
            <person name="Xia D."/>
            <person name="Makepeace B.L."/>
            <person name="Darby A.C."/>
            <person name="Kadowaki T."/>
        </authorList>
    </citation>
    <scope>NUCLEOTIDE SEQUENCE [LARGE SCALE GENOMIC DNA]</scope>
    <source>
        <strain evidence="7">Wuxi-XJTLU</strain>
    </source>
</reference>
<dbReference type="InterPro" id="IPR036390">
    <property type="entry name" value="WH_DNA-bd_sf"/>
</dbReference>
<dbReference type="InterPro" id="IPR016024">
    <property type="entry name" value="ARM-type_fold"/>
</dbReference>
<dbReference type="Gene3D" id="1.10.10.10">
    <property type="entry name" value="Winged helix-like DNA-binding domain superfamily/Winged helix DNA-binding domain"/>
    <property type="match status" value="1"/>
</dbReference>
<protein>
    <recommendedName>
        <fullName evidence="5">Eukaryotic translation initiation factor 3 subunit K</fullName>
        <shortName evidence="5">eIF3k</shortName>
    </recommendedName>
    <alternativeName>
        <fullName evidence="5">eIF-3 p25</fullName>
    </alternativeName>
</protein>
<comment type="subcellular location">
    <subcellularLocation>
        <location evidence="5">Cytoplasm</location>
    </subcellularLocation>
</comment>
<dbReference type="FunFam" id="1.10.10.10:FF:000212">
    <property type="entry name" value="Eukaryotic translation initiation factor 3 subunit K"/>
    <property type="match status" value="1"/>
</dbReference>
<evidence type="ECO:0000256" key="1">
    <source>
        <dbReference type="ARBA" id="ARBA00022490"/>
    </source>
</evidence>
<dbReference type="GO" id="GO:0001732">
    <property type="term" value="P:formation of cytoplasmic translation initiation complex"/>
    <property type="evidence" value="ECO:0007669"/>
    <property type="project" value="UniProtKB-UniRule"/>
</dbReference>
<keyword evidence="8" id="KW-1185">Reference proteome</keyword>
<dbReference type="GO" id="GO:0033290">
    <property type="term" value="C:eukaryotic 48S preinitiation complex"/>
    <property type="evidence" value="ECO:0007669"/>
    <property type="project" value="UniProtKB-UniRule"/>
</dbReference>
<dbReference type="GO" id="GO:0043022">
    <property type="term" value="F:ribosome binding"/>
    <property type="evidence" value="ECO:0007669"/>
    <property type="project" value="InterPro"/>
</dbReference>
<dbReference type="Gene3D" id="1.25.40.250">
    <property type="entry name" value="ARM repeat, domain 1"/>
    <property type="match status" value="1"/>
</dbReference>
<dbReference type="InterPro" id="IPR036388">
    <property type="entry name" value="WH-like_DNA-bd_sf"/>
</dbReference>
<accession>A0A1V9XYW0</accession>
<comment type="function">
    <text evidence="5">Component of the eukaryotic translation initiation factor 3 (eIF-3) complex, which is involved in protein synthesis of a specialized repertoire of mRNAs and, together with other initiation factors, stimulates binding of mRNA and methionyl-tRNAi to the 40S ribosome. The eIF-3 complex specifically targets and initiates translation of a subset of mRNAs involved in cell proliferation.</text>
</comment>